<gene>
    <name evidence="11" type="ORF">BLGHR1_17203</name>
</gene>
<evidence type="ECO:0000256" key="1">
    <source>
        <dbReference type="ARBA" id="ARBA00003747"/>
    </source>
</evidence>
<protein>
    <recommendedName>
        <fullName evidence="5">EKC/KEOPS complex subunit BUD32</fullName>
        <ecNumber evidence="3">2.7.11.1</ecNumber>
    </recommendedName>
    <alternativeName>
        <fullName evidence="6 7">Atypical Serine/threonine protein kinase BUD32</fullName>
    </alternativeName>
    <alternativeName>
        <fullName evidence="4">EKC/KEOPS complex subunit bud32</fullName>
    </alternativeName>
</protein>
<evidence type="ECO:0000256" key="3">
    <source>
        <dbReference type="ARBA" id="ARBA00012513"/>
    </source>
</evidence>
<evidence type="ECO:0000256" key="2">
    <source>
        <dbReference type="ARBA" id="ARBA00011534"/>
    </source>
</evidence>
<evidence type="ECO:0000256" key="7">
    <source>
        <dbReference type="ARBA" id="ARBA00033194"/>
    </source>
</evidence>
<organism evidence="11 12">
    <name type="scientific">Blumeria hordei</name>
    <name type="common">Barley powdery mildew</name>
    <name type="synonym">Blumeria graminis f. sp. hordei</name>
    <dbReference type="NCBI Taxonomy" id="2867405"/>
    <lineage>
        <taxon>Eukaryota</taxon>
        <taxon>Fungi</taxon>
        <taxon>Dikarya</taxon>
        <taxon>Ascomycota</taxon>
        <taxon>Pezizomycotina</taxon>
        <taxon>Leotiomycetes</taxon>
        <taxon>Erysiphales</taxon>
        <taxon>Erysiphaceae</taxon>
        <taxon>Blumeria</taxon>
    </lineage>
</organism>
<dbReference type="PROSITE" id="PS00109">
    <property type="entry name" value="PROTEIN_KINASE_TYR"/>
    <property type="match status" value="1"/>
</dbReference>
<dbReference type="Proteomes" id="UP000275772">
    <property type="component" value="Unassembled WGS sequence"/>
</dbReference>
<dbReference type="SMART" id="SM00220">
    <property type="entry name" value="S_TKc"/>
    <property type="match status" value="1"/>
</dbReference>
<name>A0A383V334_BLUHO</name>
<proteinExistence type="predicted"/>
<dbReference type="Gene3D" id="1.10.510.10">
    <property type="entry name" value="Transferase(Phosphotransferase) domain 1"/>
    <property type="match status" value="1"/>
</dbReference>
<evidence type="ECO:0000256" key="9">
    <source>
        <dbReference type="ARBA" id="ARBA00048679"/>
    </source>
</evidence>
<comment type="catalytic activity">
    <reaction evidence="9">
        <text>L-seryl-[protein] + ATP = O-phospho-L-seryl-[protein] + ADP + H(+)</text>
        <dbReference type="Rhea" id="RHEA:17989"/>
        <dbReference type="Rhea" id="RHEA-COMP:9863"/>
        <dbReference type="Rhea" id="RHEA-COMP:11604"/>
        <dbReference type="ChEBI" id="CHEBI:15378"/>
        <dbReference type="ChEBI" id="CHEBI:29999"/>
        <dbReference type="ChEBI" id="CHEBI:30616"/>
        <dbReference type="ChEBI" id="CHEBI:83421"/>
        <dbReference type="ChEBI" id="CHEBI:456216"/>
        <dbReference type="EC" id="2.7.11.1"/>
    </reaction>
</comment>
<dbReference type="Pfam" id="PF17667">
    <property type="entry name" value="Pkinase_fungal"/>
    <property type="match status" value="1"/>
</dbReference>
<comment type="function">
    <text evidence="1">Component of the EKC/KEOPS complex that is required for the formation of a threonylcarbamoyl group on adenosine at position 37 (t(6)A37) in tRNAs that read codons beginning with adenine. The complex is probably involved in the transfer of the threonylcarbamoyl moiety of threonylcarbamoyl-AMP (TC-AMP) to the N6 group of A37. BUD32 has ATPase activity in the context of the EKC/KEOPS complex and likely plays a supporting role to the catalytic subunit KAE1. The EKC/KEOPS complex also promotes both telomere uncapping and telomere elongation. The complex is required for efficient recruitment of transcriptional coactivators.</text>
</comment>
<evidence type="ECO:0000256" key="4">
    <source>
        <dbReference type="ARBA" id="ARBA00013948"/>
    </source>
</evidence>
<dbReference type="AlphaFoldDB" id="A0A383V334"/>
<evidence type="ECO:0000256" key="8">
    <source>
        <dbReference type="ARBA" id="ARBA00047899"/>
    </source>
</evidence>
<evidence type="ECO:0000256" key="6">
    <source>
        <dbReference type="ARBA" id="ARBA00030980"/>
    </source>
</evidence>
<dbReference type="PANTHER" id="PTHR38248:SF2">
    <property type="entry name" value="FUNK1 11"/>
    <property type="match status" value="1"/>
</dbReference>
<dbReference type="InterPro" id="IPR000719">
    <property type="entry name" value="Prot_kinase_dom"/>
</dbReference>
<dbReference type="InterPro" id="IPR040976">
    <property type="entry name" value="Pkinase_fungal"/>
</dbReference>
<comment type="catalytic activity">
    <reaction evidence="8">
        <text>L-threonyl-[protein] + ATP = O-phospho-L-threonyl-[protein] + ADP + H(+)</text>
        <dbReference type="Rhea" id="RHEA:46608"/>
        <dbReference type="Rhea" id="RHEA-COMP:11060"/>
        <dbReference type="Rhea" id="RHEA-COMP:11605"/>
        <dbReference type="ChEBI" id="CHEBI:15378"/>
        <dbReference type="ChEBI" id="CHEBI:30013"/>
        <dbReference type="ChEBI" id="CHEBI:30616"/>
        <dbReference type="ChEBI" id="CHEBI:61977"/>
        <dbReference type="ChEBI" id="CHEBI:456216"/>
        <dbReference type="EC" id="2.7.11.1"/>
    </reaction>
</comment>
<dbReference type="GO" id="GO:0005524">
    <property type="term" value="F:ATP binding"/>
    <property type="evidence" value="ECO:0007669"/>
    <property type="project" value="InterPro"/>
</dbReference>
<reference evidence="11 12" key="1">
    <citation type="submission" date="2017-11" db="EMBL/GenBank/DDBJ databases">
        <authorList>
            <person name="Kracher B."/>
        </authorList>
    </citation>
    <scope>NUCLEOTIDE SEQUENCE [LARGE SCALE GENOMIC DNA]</scope>
    <source>
        <strain evidence="11 12">RACE1</strain>
    </source>
</reference>
<dbReference type="GO" id="GO:0004674">
    <property type="term" value="F:protein serine/threonine kinase activity"/>
    <property type="evidence" value="ECO:0007669"/>
    <property type="project" value="UniProtKB-EC"/>
</dbReference>
<evidence type="ECO:0000259" key="10">
    <source>
        <dbReference type="PROSITE" id="PS50011"/>
    </source>
</evidence>
<dbReference type="SUPFAM" id="SSF56112">
    <property type="entry name" value="Protein kinase-like (PK-like)"/>
    <property type="match status" value="1"/>
</dbReference>
<evidence type="ECO:0000256" key="5">
    <source>
        <dbReference type="ARBA" id="ARBA00019973"/>
    </source>
</evidence>
<comment type="subunit">
    <text evidence="2">Component of the EKC/KEOPS complex composed of at least BUD32, CGI121, GON7, KAE1 and PCC1; the whole complex dimerizes.</text>
</comment>
<evidence type="ECO:0000313" key="11">
    <source>
        <dbReference type="EMBL" id="SZF06399.1"/>
    </source>
</evidence>
<dbReference type="EC" id="2.7.11.1" evidence="3"/>
<dbReference type="PANTHER" id="PTHR38248">
    <property type="entry name" value="FUNK1 6"/>
    <property type="match status" value="1"/>
</dbReference>
<dbReference type="InterPro" id="IPR008266">
    <property type="entry name" value="Tyr_kinase_AS"/>
</dbReference>
<accession>A0A383V334</accession>
<dbReference type="PROSITE" id="PS50011">
    <property type="entry name" value="PROTEIN_KINASE_DOM"/>
    <property type="match status" value="1"/>
</dbReference>
<dbReference type="VEuPathDB" id="FungiDB:BLGHR1_17203"/>
<evidence type="ECO:0000313" key="12">
    <source>
        <dbReference type="Proteomes" id="UP000275772"/>
    </source>
</evidence>
<sequence>MEHLTELLQEISLKPIDSIVNRFRSNIKKGSDHKTAISTFLNDLVNHCDHINNTSTIEAMRDILLETYNKLAKRQVPVTAFEDLIASIKKPASNKKILTIVINIVIELNKEDISIPLALPQHSSVTRLKKIAEASGYDKTTATLTDALKSEASGKIYRNVDGFWDFNFIKKKTWSGLVNRIWYSYRDNGQCGNENVFSSNMDEDALRSWLHAFRDRYLIQLMKEQDFIESNQPAVNRRRNDPLVRGKFCHTTKPSQLKGGKSERKLDFFIESSEIPDCEIHNWRDVRVVGEITSSEKQIGIKFNQLMRYVREIFYSQPLRRFVHGFCLHEDHIEFWIIDRSGAYSSGKYDVLEDQEMLVRGLSSYMLMSDEELGLDPVISYDDADRCFLTLTSDKKQTEKLEVKTTPVARPETIVSRGSTCFKTIDEKFLIKFSWGTGAKENEIKFFKRAKKIPGVIQMMSSGDLYKIESHRKGVKFSGDKLWIFEAKDQVLALGKKETILNEEFFVKRELTYAKLTPFGRLLQSSVTVREFVGGIRDAIIGLRNLHEKNIVHGDISSGNIILTGPDKKGKTKGILIDLDMSSLRENENEKNLPRAITGTRMFMALELLESIADNKLSLKQTYRHDLESCFYVLIVGCMTYGAKSIPEILQLWYSDNADICYAMKLKMMNNFRKNIIDRFLPQFEGVEELACDLHKILFGNKYIGHGSPVDPNILYDPIIDAFNKNIMKLEAYVSDKKYNDNIWYKIRRDSPREYR</sequence>
<feature type="domain" description="Protein kinase" evidence="10">
    <location>
        <begin position="352"/>
        <end position="698"/>
    </location>
</feature>
<dbReference type="InterPro" id="IPR011009">
    <property type="entry name" value="Kinase-like_dom_sf"/>
</dbReference>
<dbReference type="EMBL" id="UNSH01000095">
    <property type="protein sequence ID" value="SZF06399.1"/>
    <property type="molecule type" value="Genomic_DNA"/>
</dbReference>